<dbReference type="InterPro" id="IPR011991">
    <property type="entry name" value="ArsR-like_HTH"/>
</dbReference>
<dbReference type="GO" id="GO:0003700">
    <property type="term" value="F:DNA-binding transcription factor activity"/>
    <property type="evidence" value="ECO:0007669"/>
    <property type="project" value="InterPro"/>
</dbReference>
<evidence type="ECO:0000313" key="4">
    <source>
        <dbReference type="EMBL" id="QAV16963.1"/>
    </source>
</evidence>
<dbReference type="InterPro" id="IPR036388">
    <property type="entry name" value="WH-like_DNA-bd_sf"/>
</dbReference>
<dbReference type="OrthoDB" id="2646147at2"/>
<keyword evidence="1" id="KW-0238">DNA-binding</keyword>
<dbReference type="RefSeq" id="WP_042231982.1">
    <property type="nucleotide sequence ID" value="NZ_CP026520.1"/>
</dbReference>
<dbReference type="PROSITE" id="PS50987">
    <property type="entry name" value="HTH_ARSR_2"/>
    <property type="match status" value="1"/>
</dbReference>
<proteinExistence type="predicted"/>
<evidence type="ECO:0000313" key="5">
    <source>
        <dbReference type="Proteomes" id="UP000288943"/>
    </source>
</evidence>
<dbReference type="Gene3D" id="1.10.10.10">
    <property type="entry name" value="Winged helix-like DNA-binding domain superfamily/Winged helix DNA-binding domain"/>
    <property type="match status" value="1"/>
</dbReference>
<sequence length="303" mass="34566">MAYEVEFSFQPANELIVSLHTYLCKIWYKRIDLGPDWAPEIRSGLTDDFRQELDSTDLSPEWRLIFLFAYLSPEKKDQPGFLHWLESLSLGDLYVLLSPYIQNFPADMLAVRDKFVHLLSEWNSQYFAKVEPGIVTALEEDAEKNRALIGRMPAVELAEQTTSGMYFEPGGSLAKVVLTPQFHFVPGNVFYSFGPVTLCQYPASLPGHDHEEGPSPKLYRMLRSLSEKSRLRILRFLRSEPHSFIEVVRYLGISKGITHEHLFSLRCAGLLKAHVTGETVTGYSLRTSAVGELQELLLEYLED</sequence>
<feature type="domain" description="HTH arsR-type" evidence="2">
    <location>
        <begin position="210"/>
        <end position="303"/>
    </location>
</feature>
<organism evidence="4 5">
    <name type="scientific">Paenibacillus chitinolyticus</name>
    <dbReference type="NCBI Taxonomy" id="79263"/>
    <lineage>
        <taxon>Bacteria</taxon>
        <taxon>Bacillati</taxon>
        <taxon>Bacillota</taxon>
        <taxon>Bacilli</taxon>
        <taxon>Bacillales</taxon>
        <taxon>Paenibacillaceae</taxon>
        <taxon>Paenibacillus</taxon>
    </lineage>
</organism>
<keyword evidence="6" id="KW-1185">Reference proteome</keyword>
<dbReference type="Proteomes" id="UP000288943">
    <property type="component" value="Chromosome"/>
</dbReference>
<reference evidence="3 6" key="2">
    <citation type="submission" date="2022-05" db="EMBL/GenBank/DDBJ databases">
        <title>Genome Sequencing of Bee-Associated Microbes.</title>
        <authorList>
            <person name="Dunlap C."/>
        </authorList>
    </citation>
    <scope>NUCLEOTIDE SEQUENCE [LARGE SCALE GENOMIC DNA]</scope>
    <source>
        <strain evidence="3 6">NRRL B-23120</strain>
    </source>
</reference>
<dbReference type="EMBL" id="JAMDMJ010000031">
    <property type="protein sequence ID" value="MCY9598475.1"/>
    <property type="molecule type" value="Genomic_DNA"/>
</dbReference>
<evidence type="ECO:0000256" key="1">
    <source>
        <dbReference type="ARBA" id="ARBA00023125"/>
    </source>
</evidence>
<gene>
    <name evidence="3" type="ORF">M5X16_22245</name>
    <name evidence="4" type="ORF">PC41400_04380</name>
</gene>
<reference evidence="4 5" key="1">
    <citation type="submission" date="2018-01" db="EMBL/GenBank/DDBJ databases">
        <title>The whole genome sequencing and assembly of Paenibacillus chitinolyticus KCCM 41400 strain.</title>
        <authorList>
            <person name="Kim J.-Y."/>
            <person name="Park M.-K."/>
            <person name="Lee Y.-J."/>
            <person name="Yi H."/>
            <person name="Bahn Y.-S."/>
            <person name="Kim J.F."/>
            <person name="Lee D.-W."/>
        </authorList>
    </citation>
    <scope>NUCLEOTIDE SEQUENCE [LARGE SCALE GENOMIC DNA]</scope>
    <source>
        <strain evidence="4 5">KCCM 41400</strain>
    </source>
</reference>
<evidence type="ECO:0000259" key="2">
    <source>
        <dbReference type="PROSITE" id="PS50987"/>
    </source>
</evidence>
<name>A0A410WRJ1_9BACL</name>
<dbReference type="SUPFAM" id="SSF46785">
    <property type="entry name" value="Winged helix' DNA-binding domain"/>
    <property type="match status" value="1"/>
</dbReference>
<dbReference type="InterPro" id="IPR036390">
    <property type="entry name" value="WH_DNA-bd_sf"/>
</dbReference>
<dbReference type="CDD" id="cd00090">
    <property type="entry name" value="HTH_ARSR"/>
    <property type="match status" value="1"/>
</dbReference>
<dbReference type="GO" id="GO:0003677">
    <property type="term" value="F:DNA binding"/>
    <property type="evidence" value="ECO:0007669"/>
    <property type="project" value="UniProtKB-KW"/>
</dbReference>
<dbReference type="InterPro" id="IPR001845">
    <property type="entry name" value="HTH_ArsR_DNA-bd_dom"/>
</dbReference>
<dbReference type="Proteomes" id="UP001527202">
    <property type="component" value="Unassembled WGS sequence"/>
</dbReference>
<protein>
    <submittedName>
        <fullName evidence="4">ArsR family transcriptional regulator</fullName>
    </submittedName>
    <submittedName>
        <fullName evidence="3">Winged helix-turn-helix domain-containing protein</fullName>
    </submittedName>
</protein>
<dbReference type="EMBL" id="CP026520">
    <property type="protein sequence ID" value="QAV16963.1"/>
    <property type="molecule type" value="Genomic_DNA"/>
</dbReference>
<accession>A0A410WRJ1</accession>
<evidence type="ECO:0000313" key="3">
    <source>
        <dbReference type="EMBL" id="MCY9598475.1"/>
    </source>
</evidence>
<dbReference type="GeneID" id="95374053"/>
<evidence type="ECO:0000313" key="6">
    <source>
        <dbReference type="Proteomes" id="UP001527202"/>
    </source>
</evidence>
<dbReference type="SMART" id="SM00418">
    <property type="entry name" value="HTH_ARSR"/>
    <property type="match status" value="1"/>
</dbReference>
<dbReference type="KEGG" id="pchi:PC41400_04380"/>
<dbReference type="Pfam" id="PF01022">
    <property type="entry name" value="HTH_5"/>
    <property type="match status" value="1"/>
</dbReference>
<dbReference type="AlphaFoldDB" id="A0A410WRJ1"/>